<dbReference type="Pfam" id="PF10589">
    <property type="entry name" value="NADH_4Fe-4S"/>
    <property type="match status" value="1"/>
</dbReference>
<evidence type="ECO:0000259" key="6">
    <source>
        <dbReference type="PROSITE" id="PS51379"/>
    </source>
</evidence>
<dbReference type="PANTHER" id="PTHR43578">
    <property type="entry name" value="NADH-QUINONE OXIDOREDUCTASE SUBUNIT F"/>
    <property type="match status" value="1"/>
</dbReference>
<keyword evidence="3" id="KW-0479">Metal-binding</keyword>
<dbReference type="InterPro" id="IPR017900">
    <property type="entry name" value="4Fe4S_Fe_S_CS"/>
</dbReference>
<dbReference type="Gene3D" id="3.10.20.600">
    <property type="match status" value="1"/>
</dbReference>
<dbReference type="InterPro" id="IPR017896">
    <property type="entry name" value="4Fe4S_Fe-S-bd"/>
</dbReference>
<dbReference type="FunFam" id="3.40.50.11540:FF:000001">
    <property type="entry name" value="NADH dehydrogenase [ubiquinone] flavoprotein 1, mitochondrial"/>
    <property type="match status" value="1"/>
</dbReference>
<dbReference type="RefSeq" id="WP_120271411.1">
    <property type="nucleotide sequence ID" value="NZ_RAPN01000001.1"/>
</dbReference>
<dbReference type="EMBL" id="RAPN01000001">
    <property type="protein sequence ID" value="RKD89969.1"/>
    <property type="molecule type" value="Genomic_DNA"/>
</dbReference>
<dbReference type="PANTHER" id="PTHR43578:SF3">
    <property type="entry name" value="NADH-QUINONE OXIDOREDUCTASE SUBUNIT F"/>
    <property type="match status" value="1"/>
</dbReference>
<comment type="similarity">
    <text evidence="1">Belongs to the complex I 51 kDa subunit family.</text>
</comment>
<dbReference type="SUPFAM" id="SSF142984">
    <property type="entry name" value="Nqo1 middle domain-like"/>
    <property type="match status" value="1"/>
</dbReference>
<organism evidence="7 8">
    <name type="scientific">Mangrovibacterium diazotrophicum</name>
    <dbReference type="NCBI Taxonomy" id="1261403"/>
    <lineage>
        <taxon>Bacteria</taxon>
        <taxon>Pseudomonadati</taxon>
        <taxon>Bacteroidota</taxon>
        <taxon>Bacteroidia</taxon>
        <taxon>Marinilabiliales</taxon>
        <taxon>Prolixibacteraceae</taxon>
        <taxon>Mangrovibacterium</taxon>
    </lineage>
</organism>
<dbReference type="Pfam" id="PF01512">
    <property type="entry name" value="Complex1_51K"/>
    <property type="match status" value="1"/>
</dbReference>
<dbReference type="Pfam" id="PF01257">
    <property type="entry name" value="2Fe-2S_thioredx"/>
    <property type="match status" value="1"/>
</dbReference>
<proteinExistence type="inferred from homology"/>
<feature type="domain" description="4Fe-4S ferredoxin-type" evidence="6">
    <location>
        <begin position="725"/>
        <end position="755"/>
    </location>
</feature>
<keyword evidence="5" id="KW-0411">Iron-sulfur</keyword>
<dbReference type="OrthoDB" id="9813995at2"/>
<dbReference type="InterPro" id="IPR041921">
    <property type="entry name" value="NuoE_N"/>
</dbReference>
<evidence type="ECO:0000256" key="2">
    <source>
        <dbReference type="ARBA" id="ARBA00022485"/>
    </source>
</evidence>
<dbReference type="Gene3D" id="1.20.1440.230">
    <property type="entry name" value="NADH-ubiquinone oxidoreductase 51kDa subunit, iron-sulphur binding domain"/>
    <property type="match status" value="1"/>
</dbReference>
<dbReference type="GO" id="GO:0046872">
    <property type="term" value="F:metal ion binding"/>
    <property type="evidence" value="ECO:0007669"/>
    <property type="project" value="UniProtKB-KW"/>
</dbReference>
<dbReference type="CDD" id="cd02980">
    <property type="entry name" value="TRX_Fd_family"/>
    <property type="match status" value="1"/>
</dbReference>
<dbReference type="Pfam" id="PF14697">
    <property type="entry name" value="Fer4_21"/>
    <property type="match status" value="1"/>
</dbReference>
<dbReference type="Gene3D" id="3.40.50.11540">
    <property type="entry name" value="NADH-ubiquinone oxidoreductase 51kDa subunit"/>
    <property type="match status" value="1"/>
</dbReference>
<accession>A0A419W3F3</accession>
<dbReference type="InterPro" id="IPR042128">
    <property type="entry name" value="NuoE_dom"/>
</dbReference>
<reference evidence="7 8" key="1">
    <citation type="submission" date="2018-09" db="EMBL/GenBank/DDBJ databases">
        <title>Genomic Encyclopedia of Archaeal and Bacterial Type Strains, Phase II (KMG-II): from individual species to whole genera.</title>
        <authorList>
            <person name="Goeker M."/>
        </authorList>
    </citation>
    <scope>NUCLEOTIDE SEQUENCE [LARGE SCALE GENOMIC DNA]</scope>
    <source>
        <strain evidence="7 8">DSM 27148</strain>
    </source>
</reference>
<dbReference type="CDD" id="cd03064">
    <property type="entry name" value="TRX_Fd_NuoE"/>
    <property type="match status" value="1"/>
</dbReference>
<keyword evidence="2" id="KW-0004">4Fe-4S</keyword>
<dbReference type="SUPFAM" id="SSF54862">
    <property type="entry name" value="4Fe-4S ferredoxins"/>
    <property type="match status" value="1"/>
</dbReference>
<dbReference type="SUPFAM" id="SSF142019">
    <property type="entry name" value="Nqo1 FMN-binding domain-like"/>
    <property type="match status" value="1"/>
</dbReference>
<evidence type="ECO:0000256" key="1">
    <source>
        <dbReference type="ARBA" id="ARBA00007523"/>
    </source>
</evidence>
<dbReference type="Gene3D" id="3.30.70.20">
    <property type="match status" value="1"/>
</dbReference>
<keyword evidence="8" id="KW-1185">Reference proteome</keyword>
<dbReference type="SUPFAM" id="SSF52833">
    <property type="entry name" value="Thioredoxin-like"/>
    <property type="match status" value="2"/>
</dbReference>
<evidence type="ECO:0000256" key="3">
    <source>
        <dbReference type="ARBA" id="ARBA00022723"/>
    </source>
</evidence>
<dbReference type="Gene3D" id="1.10.10.1590">
    <property type="entry name" value="NADH-quinone oxidoreductase subunit E"/>
    <property type="match status" value="1"/>
</dbReference>
<dbReference type="Gene3D" id="6.10.250.1450">
    <property type="match status" value="1"/>
</dbReference>
<dbReference type="InterPro" id="IPR011538">
    <property type="entry name" value="Nuo51_FMN-bd"/>
</dbReference>
<dbReference type="PROSITE" id="PS00198">
    <property type="entry name" value="4FE4S_FER_1"/>
    <property type="match status" value="1"/>
</dbReference>
<keyword evidence="4" id="KW-0408">Iron</keyword>
<dbReference type="InterPro" id="IPR019575">
    <property type="entry name" value="Nuop51_4Fe4S-bd"/>
</dbReference>
<dbReference type="AlphaFoldDB" id="A0A419W3F3"/>
<comment type="caution">
    <text evidence="7">The sequence shown here is derived from an EMBL/GenBank/DDBJ whole genome shotgun (WGS) entry which is preliminary data.</text>
</comment>
<gene>
    <name evidence="7" type="ORF">BC643_0303</name>
</gene>
<evidence type="ECO:0000256" key="5">
    <source>
        <dbReference type="ARBA" id="ARBA00023014"/>
    </source>
</evidence>
<sequence>MEENLQHTNSVIDEIVSRRGRQKSALIPILQDIQHYFNYLPEDALKYLVEITDITPENITGVATFYSQFRLRPAGKHMIKVCVGTACHVKGAMQVFDSFKRHFNLTHDLTDATGTYTLEKVACLGCCTLAPVVQVDDVTYGHVTSDKVASVVADFESQVGKRGERKQFRNADGGEFQGEVRLGLGSCCVASGSEEVKKEVENTIVGTGINLQLKNVGCVGMCHQVPLLEIIDEKQNHKLYARVKPNEVSDIIQSHFKPKSFFGKLKAKTYNFLEKMQTDESWEGVERYALDVREDMVSGFLDRQLPIATEHRGVINPLDIDEYRNHGGFQALKKVLTMDREEVIQTVKESGLRGRGGAGFLTGLKWELVAKESGEHKYLICNGDEGDPGAFMDRMILESYPYRVIEGMLIAAYAVQATEGYFYIRAEYPLAVIRIRQALANCRENGLLGANILGSNFNFDMQIYEGAGAFVCGEETALMTSIEGNRGFPTIRPPFPAQKGLWGFPTLINNTETFAQISYIIRNGKESYSSVGTDNSKGTKVFSLAGKINRGGLIEVPMGITIREIVEEVGGGVQNGKKFKAVQVGGPSGGCIPASLWETRVDYQSLTAVGAMMGSGGLVVLDEDDCMVDIARYFLSFTQNESCGKCTFCRVGTKRMLDILNKICSGKGEYKDLDELKYLADWTKKGSLCNLGKSAPNPILTTLTYFYDEYEAHIQGRCPAGKCADMITYSITDDCIGCTKCAQKCPVNAIKFEAHQKHSINTELCIKCDACRPVCPVDAVKIN</sequence>
<feature type="domain" description="4Fe-4S ferredoxin-type" evidence="6">
    <location>
        <begin position="756"/>
        <end position="783"/>
    </location>
</feature>
<name>A0A419W3F3_9BACT</name>
<dbReference type="Proteomes" id="UP000283387">
    <property type="component" value="Unassembled WGS sequence"/>
</dbReference>
<dbReference type="GO" id="GO:0051539">
    <property type="term" value="F:4 iron, 4 sulfur cluster binding"/>
    <property type="evidence" value="ECO:0007669"/>
    <property type="project" value="UniProtKB-KW"/>
</dbReference>
<dbReference type="SUPFAM" id="SSF140490">
    <property type="entry name" value="Nqo1C-terminal domain-like"/>
    <property type="match status" value="1"/>
</dbReference>
<dbReference type="InterPro" id="IPR037207">
    <property type="entry name" value="Nuop51_4Fe4S-bd_sf"/>
</dbReference>
<dbReference type="SMART" id="SM00928">
    <property type="entry name" value="NADH_4Fe-4S"/>
    <property type="match status" value="1"/>
</dbReference>
<protein>
    <submittedName>
        <fullName evidence="7">Formate dehydrogenase beta subunit</fullName>
    </submittedName>
</protein>
<evidence type="ECO:0000313" key="8">
    <source>
        <dbReference type="Proteomes" id="UP000283387"/>
    </source>
</evidence>
<evidence type="ECO:0000256" key="4">
    <source>
        <dbReference type="ARBA" id="ARBA00023004"/>
    </source>
</evidence>
<dbReference type="Gene3D" id="3.40.30.10">
    <property type="entry name" value="Glutaredoxin"/>
    <property type="match status" value="2"/>
</dbReference>
<evidence type="ECO:0000313" key="7">
    <source>
        <dbReference type="EMBL" id="RKD89969.1"/>
    </source>
</evidence>
<dbReference type="InterPro" id="IPR036249">
    <property type="entry name" value="Thioredoxin-like_sf"/>
</dbReference>
<dbReference type="FunFam" id="1.20.1440.230:FF:000001">
    <property type="entry name" value="Mitochondrial NADH dehydrogenase flavoprotein 1"/>
    <property type="match status" value="1"/>
</dbReference>
<dbReference type="PROSITE" id="PS51379">
    <property type="entry name" value="4FE4S_FER_2"/>
    <property type="match status" value="2"/>
</dbReference>
<dbReference type="InterPro" id="IPR037225">
    <property type="entry name" value="Nuo51_FMN-bd_sf"/>
</dbReference>